<dbReference type="EMBL" id="BSPG01000015">
    <property type="protein sequence ID" value="GLS44794.1"/>
    <property type="molecule type" value="Genomic_DNA"/>
</dbReference>
<reference evidence="4" key="2">
    <citation type="journal article" date="2019" name="Int. J. Syst. Evol. Microbiol.">
        <title>The Global Catalogue of Microorganisms (GCM) 10K type strain sequencing project: providing services to taxonomists for standard genome sequencing and annotation.</title>
        <authorList>
            <consortium name="The Broad Institute Genomics Platform"/>
            <consortium name="The Broad Institute Genome Sequencing Center for Infectious Disease"/>
            <person name="Wu L."/>
            <person name="Ma J."/>
        </authorList>
    </citation>
    <scope>NUCLEOTIDE SEQUENCE [LARGE SCALE GENOMIC DNA]</scope>
    <source>
        <strain evidence="4">NBRC 107710</strain>
    </source>
</reference>
<evidence type="ECO:0000313" key="1">
    <source>
        <dbReference type="EMBL" id="GLS44794.1"/>
    </source>
</evidence>
<dbReference type="Proteomes" id="UP001156881">
    <property type="component" value="Unassembled WGS sequence"/>
</dbReference>
<evidence type="ECO:0000313" key="3">
    <source>
        <dbReference type="Proteomes" id="UP000517759"/>
    </source>
</evidence>
<keyword evidence="4" id="KW-1185">Reference proteome</keyword>
<name>A0A7W6AI85_9HYPH</name>
<sequence>MRDLLRRTRCAVLVLLLPALSGCDRGLDARRAAVCRRAVPALVPRDASVSLLRVGSGSSADSIRVDYRLTGSGDAAKARWIVCAFGPGSSLDSITTESGPVSGASVYLLRHYYLDTPEAVAADPAGR</sequence>
<reference evidence="2 3" key="3">
    <citation type="submission" date="2020-08" db="EMBL/GenBank/DDBJ databases">
        <title>Genomic Encyclopedia of Type Strains, Phase IV (KMG-IV): sequencing the most valuable type-strain genomes for metagenomic binning, comparative biology and taxonomic classification.</title>
        <authorList>
            <person name="Goeker M."/>
        </authorList>
    </citation>
    <scope>NUCLEOTIDE SEQUENCE [LARGE SCALE GENOMIC DNA]</scope>
    <source>
        <strain evidence="2 3">DSM 24105</strain>
    </source>
</reference>
<dbReference type="PROSITE" id="PS51257">
    <property type="entry name" value="PROKAR_LIPOPROTEIN"/>
    <property type="match status" value="1"/>
</dbReference>
<gene>
    <name evidence="1" type="ORF">GCM10007884_27830</name>
    <name evidence="2" type="ORF">GGR33_003347</name>
</gene>
<dbReference type="Proteomes" id="UP000517759">
    <property type="component" value="Unassembled WGS sequence"/>
</dbReference>
<protein>
    <recommendedName>
        <fullName evidence="5">Lipoprotein</fullName>
    </recommendedName>
</protein>
<accession>A0A7W6AI85</accession>
<proteinExistence type="predicted"/>
<evidence type="ECO:0000313" key="2">
    <source>
        <dbReference type="EMBL" id="MBB3903833.1"/>
    </source>
</evidence>
<evidence type="ECO:0000313" key="4">
    <source>
        <dbReference type="Proteomes" id="UP001156881"/>
    </source>
</evidence>
<reference evidence="1" key="4">
    <citation type="submission" date="2023-01" db="EMBL/GenBank/DDBJ databases">
        <title>Draft genome sequence of Methylobacterium brachythecii strain NBRC 107710.</title>
        <authorList>
            <person name="Sun Q."/>
            <person name="Mori K."/>
        </authorList>
    </citation>
    <scope>NUCLEOTIDE SEQUENCE</scope>
    <source>
        <strain evidence="1">NBRC 107710</strain>
    </source>
</reference>
<dbReference type="AlphaFoldDB" id="A0A7W6AI85"/>
<evidence type="ECO:0008006" key="5">
    <source>
        <dbReference type="Google" id="ProtNLM"/>
    </source>
</evidence>
<comment type="caution">
    <text evidence="2">The sequence shown here is derived from an EMBL/GenBank/DDBJ whole genome shotgun (WGS) entry which is preliminary data.</text>
</comment>
<reference evidence="1" key="1">
    <citation type="journal article" date="2014" name="Int. J. Syst. Evol. Microbiol.">
        <title>Complete genome of a new Firmicutes species belonging to the dominant human colonic microbiota ('Ruminococcus bicirculans') reveals two chromosomes and a selective capacity to utilize plant glucans.</title>
        <authorList>
            <consortium name="NISC Comparative Sequencing Program"/>
            <person name="Wegmann U."/>
            <person name="Louis P."/>
            <person name="Goesmann A."/>
            <person name="Henrissat B."/>
            <person name="Duncan S.H."/>
            <person name="Flint H.J."/>
        </authorList>
    </citation>
    <scope>NUCLEOTIDE SEQUENCE</scope>
    <source>
        <strain evidence="1">NBRC 107710</strain>
    </source>
</reference>
<dbReference type="EMBL" id="JACIDN010000006">
    <property type="protein sequence ID" value="MBB3903833.1"/>
    <property type="molecule type" value="Genomic_DNA"/>
</dbReference>
<organism evidence="2 3">
    <name type="scientific">Methylobacterium brachythecii</name>
    <dbReference type="NCBI Taxonomy" id="1176177"/>
    <lineage>
        <taxon>Bacteria</taxon>
        <taxon>Pseudomonadati</taxon>
        <taxon>Pseudomonadota</taxon>
        <taxon>Alphaproteobacteria</taxon>
        <taxon>Hyphomicrobiales</taxon>
        <taxon>Methylobacteriaceae</taxon>
        <taxon>Methylobacterium</taxon>
    </lineage>
</organism>
<dbReference type="RefSeq" id="WP_284211551.1">
    <property type="nucleotide sequence ID" value="NZ_BSPG01000015.1"/>
</dbReference>